<keyword evidence="1" id="KW-0732">Signal</keyword>
<gene>
    <name evidence="2" type="ORF">BDA96_01G256000</name>
</gene>
<reference evidence="2" key="2">
    <citation type="submission" date="2020-10" db="EMBL/GenBank/DDBJ databases">
        <authorList>
            <person name="Cooper E.A."/>
            <person name="Brenton Z.W."/>
            <person name="Flinn B.S."/>
            <person name="Jenkins J."/>
            <person name="Shu S."/>
            <person name="Flowers D."/>
            <person name="Luo F."/>
            <person name="Wang Y."/>
            <person name="Xia P."/>
            <person name="Barry K."/>
            <person name="Daum C."/>
            <person name="Lipzen A."/>
            <person name="Yoshinaga Y."/>
            <person name="Schmutz J."/>
            <person name="Saski C."/>
            <person name="Vermerris W."/>
            <person name="Kresovich S."/>
        </authorList>
    </citation>
    <scope>NUCLEOTIDE SEQUENCE</scope>
</reference>
<organism evidence="2 3">
    <name type="scientific">Sorghum bicolor</name>
    <name type="common">Sorghum</name>
    <name type="synonym">Sorghum vulgare</name>
    <dbReference type="NCBI Taxonomy" id="4558"/>
    <lineage>
        <taxon>Eukaryota</taxon>
        <taxon>Viridiplantae</taxon>
        <taxon>Streptophyta</taxon>
        <taxon>Embryophyta</taxon>
        <taxon>Tracheophyta</taxon>
        <taxon>Spermatophyta</taxon>
        <taxon>Magnoliopsida</taxon>
        <taxon>Liliopsida</taxon>
        <taxon>Poales</taxon>
        <taxon>Poaceae</taxon>
        <taxon>PACMAD clade</taxon>
        <taxon>Panicoideae</taxon>
        <taxon>Andropogonodae</taxon>
        <taxon>Andropogoneae</taxon>
        <taxon>Sorghinae</taxon>
        <taxon>Sorghum</taxon>
    </lineage>
</organism>
<feature type="chain" id="PRO_5037157547" description="Secreted protein" evidence="1">
    <location>
        <begin position="16"/>
        <end position="91"/>
    </location>
</feature>
<evidence type="ECO:0000313" key="2">
    <source>
        <dbReference type="EMBL" id="KAG0549442.1"/>
    </source>
</evidence>
<accession>A0A921S2R5</accession>
<evidence type="ECO:0000256" key="1">
    <source>
        <dbReference type="SAM" id="SignalP"/>
    </source>
</evidence>
<evidence type="ECO:0000313" key="3">
    <source>
        <dbReference type="Proteomes" id="UP000807115"/>
    </source>
</evidence>
<sequence>MQMLCCCERVGPIRGCFPVLMALLLRRTLRHQCCLGLLACRCFAAVMDALPLFGPLSCRCFAAVSVLAPSADALSRRWSCCLGGGFVVDVA</sequence>
<name>A0A921S2R5_SORBI</name>
<dbReference type="Proteomes" id="UP000807115">
    <property type="component" value="Chromosome 1"/>
</dbReference>
<comment type="caution">
    <text evidence="2">The sequence shown here is derived from an EMBL/GenBank/DDBJ whole genome shotgun (WGS) entry which is preliminary data.</text>
</comment>
<evidence type="ECO:0008006" key="4">
    <source>
        <dbReference type="Google" id="ProtNLM"/>
    </source>
</evidence>
<feature type="signal peptide" evidence="1">
    <location>
        <begin position="1"/>
        <end position="15"/>
    </location>
</feature>
<proteinExistence type="predicted"/>
<dbReference type="AlphaFoldDB" id="A0A921S2R5"/>
<protein>
    <recommendedName>
        <fullName evidence="4">Secreted protein</fullName>
    </recommendedName>
</protein>
<reference evidence="2" key="1">
    <citation type="journal article" date="2019" name="BMC Genomics">
        <title>A new reference genome for Sorghum bicolor reveals high levels of sequence similarity between sweet and grain genotypes: implications for the genetics of sugar metabolism.</title>
        <authorList>
            <person name="Cooper E.A."/>
            <person name="Brenton Z.W."/>
            <person name="Flinn B.S."/>
            <person name="Jenkins J."/>
            <person name="Shu S."/>
            <person name="Flowers D."/>
            <person name="Luo F."/>
            <person name="Wang Y."/>
            <person name="Xia P."/>
            <person name="Barry K."/>
            <person name="Daum C."/>
            <person name="Lipzen A."/>
            <person name="Yoshinaga Y."/>
            <person name="Schmutz J."/>
            <person name="Saski C."/>
            <person name="Vermerris W."/>
            <person name="Kresovich S."/>
        </authorList>
    </citation>
    <scope>NUCLEOTIDE SEQUENCE</scope>
</reference>
<dbReference type="EMBL" id="CM027680">
    <property type="protein sequence ID" value="KAG0549442.1"/>
    <property type="molecule type" value="Genomic_DNA"/>
</dbReference>